<name>A0A934RV64_9BACT</name>
<evidence type="ECO:0000256" key="3">
    <source>
        <dbReference type="ARBA" id="ARBA00022989"/>
    </source>
</evidence>
<dbReference type="GO" id="GO:0016020">
    <property type="term" value="C:membrane"/>
    <property type="evidence" value="ECO:0007669"/>
    <property type="project" value="UniProtKB-SubCell"/>
</dbReference>
<evidence type="ECO:0000313" key="6">
    <source>
        <dbReference type="EMBL" id="MBK1876988.1"/>
    </source>
</evidence>
<dbReference type="AlphaFoldDB" id="A0A934RV64"/>
<evidence type="ECO:0000256" key="1">
    <source>
        <dbReference type="ARBA" id="ARBA00004141"/>
    </source>
</evidence>
<keyword evidence="3 5" id="KW-1133">Transmembrane helix</keyword>
<comment type="subcellular location">
    <subcellularLocation>
        <location evidence="1">Membrane</location>
        <topology evidence="1">Multi-pass membrane protein</topology>
    </subcellularLocation>
</comment>
<keyword evidence="2 5" id="KW-0812">Transmembrane</keyword>
<dbReference type="InterPro" id="IPR032808">
    <property type="entry name" value="DoxX"/>
</dbReference>
<evidence type="ECO:0000256" key="4">
    <source>
        <dbReference type="ARBA" id="ARBA00023136"/>
    </source>
</evidence>
<feature type="transmembrane region" description="Helical" evidence="5">
    <location>
        <begin position="12"/>
        <end position="35"/>
    </location>
</feature>
<dbReference type="RefSeq" id="WP_200355205.1">
    <property type="nucleotide sequence ID" value="NZ_JAENIL010000014.1"/>
</dbReference>
<comment type="caution">
    <text evidence="6">The sequence shown here is derived from an EMBL/GenBank/DDBJ whole genome shotgun (WGS) entry which is preliminary data.</text>
</comment>
<gene>
    <name evidence="6" type="ORF">JIN87_08920</name>
</gene>
<feature type="transmembrane region" description="Helical" evidence="5">
    <location>
        <begin position="41"/>
        <end position="60"/>
    </location>
</feature>
<sequence>MREEFEAYGLPATVMLTIGLIKLALATALIVGIWIPSITAFAAAGLAITLLAAVIAHLRIHDPLKKSIPAATLMTMATALLIL</sequence>
<dbReference type="Pfam" id="PF13564">
    <property type="entry name" value="DoxX_2"/>
    <property type="match status" value="1"/>
</dbReference>
<keyword evidence="4 5" id="KW-0472">Membrane</keyword>
<organism evidence="6 7">
    <name type="scientific">Pelagicoccus mobilis</name>
    <dbReference type="NCBI Taxonomy" id="415221"/>
    <lineage>
        <taxon>Bacteria</taxon>
        <taxon>Pseudomonadati</taxon>
        <taxon>Verrucomicrobiota</taxon>
        <taxon>Opitutia</taxon>
        <taxon>Puniceicoccales</taxon>
        <taxon>Pelagicoccaceae</taxon>
        <taxon>Pelagicoccus</taxon>
    </lineage>
</organism>
<keyword evidence="7" id="KW-1185">Reference proteome</keyword>
<accession>A0A934RV64</accession>
<evidence type="ECO:0000256" key="2">
    <source>
        <dbReference type="ARBA" id="ARBA00022692"/>
    </source>
</evidence>
<dbReference type="EMBL" id="JAENIL010000014">
    <property type="protein sequence ID" value="MBK1876988.1"/>
    <property type="molecule type" value="Genomic_DNA"/>
</dbReference>
<evidence type="ECO:0000313" key="7">
    <source>
        <dbReference type="Proteomes" id="UP000617628"/>
    </source>
</evidence>
<protein>
    <submittedName>
        <fullName evidence="6">DoxX family protein</fullName>
    </submittedName>
</protein>
<dbReference type="Proteomes" id="UP000617628">
    <property type="component" value="Unassembled WGS sequence"/>
</dbReference>
<reference evidence="6" key="1">
    <citation type="submission" date="2021-01" db="EMBL/GenBank/DDBJ databases">
        <title>Modified the classification status of verrucomicrobia.</title>
        <authorList>
            <person name="Feng X."/>
        </authorList>
    </citation>
    <scope>NUCLEOTIDE SEQUENCE</scope>
    <source>
        <strain evidence="6">KCTC 13126</strain>
    </source>
</reference>
<evidence type="ECO:0000256" key="5">
    <source>
        <dbReference type="SAM" id="Phobius"/>
    </source>
</evidence>
<proteinExistence type="predicted"/>